<dbReference type="InterPro" id="IPR016024">
    <property type="entry name" value="ARM-type_fold"/>
</dbReference>
<organism evidence="4 5">
    <name type="scientific">Adineta ricciae</name>
    <name type="common">Rotifer</name>
    <dbReference type="NCBI Taxonomy" id="249248"/>
    <lineage>
        <taxon>Eukaryota</taxon>
        <taxon>Metazoa</taxon>
        <taxon>Spiralia</taxon>
        <taxon>Gnathifera</taxon>
        <taxon>Rotifera</taxon>
        <taxon>Eurotatoria</taxon>
        <taxon>Bdelloidea</taxon>
        <taxon>Adinetida</taxon>
        <taxon>Adinetidae</taxon>
        <taxon>Adineta</taxon>
    </lineage>
</organism>
<dbReference type="SUPFAM" id="SSF48371">
    <property type="entry name" value="ARM repeat"/>
    <property type="match status" value="1"/>
</dbReference>
<dbReference type="Proteomes" id="UP000663828">
    <property type="component" value="Unassembled WGS sequence"/>
</dbReference>
<evidence type="ECO:0000256" key="1">
    <source>
        <dbReference type="SAM" id="Coils"/>
    </source>
</evidence>
<feature type="domain" description="TIR" evidence="3">
    <location>
        <begin position="739"/>
        <end position="856"/>
    </location>
</feature>
<reference evidence="4" key="1">
    <citation type="submission" date="2021-02" db="EMBL/GenBank/DDBJ databases">
        <authorList>
            <person name="Nowell W R."/>
        </authorList>
    </citation>
    <scope>NUCLEOTIDE SEQUENCE</scope>
</reference>
<dbReference type="EMBL" id="CAJNOR010000147">
    <property type="protein sequence ID" value="CAF0817207.1"/>
    <property type="molecule type" value="Genomic_DNA"/>
</dbReference>
<dbReference type="Gene3D" id="3.40.50.10140">
    <property type="entry name" value="Toll/interleukin-1 receptor homology (TIR) domain"/>
    <property type="match status" value="1"/>
</dbReference>
<dbReference type="Pfam" id="PF13676">
    <property type="entry name" value="TIR_2"/>
    <property type="match status" value="1"/>
</dbReference>
<protein>
    <recommendedName>
        <fullName evidence="3">TIR domain-containing protein</fullName>
    </recommendedName>
</protein>
<dbReference type="InterPro" id="IPR000157">
    <property type="entry name" value="TIR_dom"/>
</dbReference>
<dbReference type="InterPro" id="IPR011989">
    <property type="entry name" value="ARM-like"/>
</dbReference>
<dbReference type="AlphaFoldDB" id="A0A813TRT9"/>
<dbReference type="InterPro" id="IPR035897">
    <property type="entry name" value="Toll_tir_struct_dom_sf"/>
</dbReference>
<dbReference type="GO" id="GO:0007165">
    <property type="term" value="P:signal transduction"/>
    <property type="evidence" value="ECO:0007669"/>
    <property type="project" value="InterPro"/>
</dbReference>
<evidence type="ECO:0000256" key="2">
    <source>
        <dbReference type="SAM" id="MobiDB-lite"/>
    </source>
</evidence>
<feature type="region of interest" description="Disordered" evidence="2">
    <location>
        <begin position="867"/>
        <end position="886"/>
    </location>
</feature>
<comment type="caution">
    <text evidence="4">The sequence shown here is derived from an EMBL/GenBank/DDBJ whole genome shotgun (WGS) entry which is preliminary data.</text>
</comment>
<sequence length="1108" mass="126955">MYQYQYMPQPYQQYSHMLNMYQILPQYMPMPDPYQSLQQYSVPSMMYQPTQQYVLPPTIYQPSTQYRPTPVIPPSPQQYQTTYQPTPVIPPSPQQYQTTYQPTPVIPPSPQQYQRTYQPTPPYSPAPISQQPSRQYELSGSVHRPIAQHINMNGDYQPVMPKNNKLEKTTSSVLSQHCQTIKKKAQSISTMELQNLLDQIQNELKTGENSKQDANNIQEFLSALISVKTSTLATVARHSIFQRLRAPLVQCLRQWRRESSLNENDVFLFRSIIRLLTKLLKNVTQLNQYPTWLLNPILLEMIAGSLTDISKSDQLSKKTNQRESRSFMRLFDLYIKYGTCLEKEKTFNKDVLNQLIDPVVQCLKSDQYVDLFSKQTSSNKTTKMQERFFLHKCPSFLTSYYGSRLEQTMESLLSTMLPQYLTLFNELIFSIQKWKSVTKRAVAQLITLINHGPTTPKLLAAHLPLIDHILTIVNTSSLYNKLGENLSNPETMLMNSAVHFLANMIAEPTVLAHIKQKKMAPTFLRLTSAKYEPLVYDIYTILAYTTSEKDIKEMQNPGKLLSTVTRSLKEVVFEDESNDESQVSQLLEILKGLSQHDQLKEEILKQNELTFLLECTKKFQGDLLTLLLETLWALSFSQNGALQLRNHPEFLEKIQNISKSTNDEGTKKASDGLVWKLVQEPAFLEKVAKNQQNEAEGSQQQEIETTEVIIGPDGKEQIVTKTKRVDIAPAEQTFQYDMMISYCHADKDLIYKIHQFLLDQGFKIWIDLNNMFGPAMSAMAEAVENSEFVLLCMSDSYKQSTYCQAEAEYAFGCKRRLLPLIVRPGYRPDGWLGFMIGSRIYVDFGRFDFDTACEKLINEIALQRKRPLPSKEGKMGQHEKPDNKPEVTQVVVDKPPAAPVSLPPPPSSASVLSGKLPNVYTERKARLDFDRKHIYNWTEQDVLDFLFHNRVHELMPLCEKMDGRALVQLYKMCTSHSKSTYKLLSDELNLAYQVKLPIGIFTRFLSVMEGIGALYIQSSQSTIQAKGDSQILLPSPPIASYSTMSTLPVSVPLQKSSTQPYYRRSNLPYDIIVTSNASTPQVLKMAERLIPRIESWHHKKTGQPLRIP</sequence>
<feature type="compositionally biased region" description="Low complexity" evidence="2">
    <location>
        <begin position="94"/>
        <end position="103"/>
    </location>
</feature>
<keyword evidence="5" id="KW-1185">Reference proteome</keyword>
<gene>
    <name evidence="4" type="ORF">XAT740_LOCUS3774</name>
</gene>
<feature type="compositionally biased region" description="Low complexity" evidence="2">
    <location>
        <begin position="77"/>
        <end position="86"/>
    </location>
</feature>
<dbReference type="SUPFAM" id="SSF52200">
    <property type="entry name" value="Toll/Interleukin receptor TIR domain"/>
    <property type="match status" value="1"/>
</dbReference>
<evidence type="ECO:0000313" key="4">
    <source>
        <dbReference type="EMBL" id="CAF0817207.1"/>
    </source>
</evidence>
<evidence type="ECO:0000313" key="5">
    <source>
        <dbReference type="Proteomes" id="UP000663828"/>
    </source>
</evidence>
<dbReference type="PANTHER" id="PTHR46270:SF2">
    <property type="entry name" value="TIR DOMAIN-CONTAINING PROTEIN"/>
    <property type="match status" value="1"/>
</dbReference>
<feature type="coiled-coil region" evidence="1">
    <location>
        <begin position="190"/>
        <end position="217"/>
    </location>
</feature>
<name>A0A813TRT9_ADIRI</name>
<dbReference type="PANTHER" id="PTHR46270">
    <property type="entry name" value="ARMADILLO-TYPE FOLD-RELATED"/>
    <property type="match status" value="1"/>
</dbReference>
<feature type="region of interest" description="Disordered" evidence="2">
    <location>
        <begin position="65"/>
        <end position="133"/>
    </location>
</feature>
<accession>A0A813TRT9</accession>
<proteinExistence type="predicted"/>
<feature type="compositionally biased region" description="Basic and acidic residues" evidence="2">
    <location>
        <begin position="869"/>
        <end position="885"/>
    </location>
</feature>
<evidence type="ECO:0000259" key="3">
    <source>
        <dbReference type="Pfam" id="PF13676"/>
    </source>
</evidence>
<dbReference type="Gene3D" id="1.25.10.10">
    <property type="entry name" value="Leucine-rich Repeat Variant"/>
    <property type="match status" value="1"/>
</dbReference>
<keyword evidence="1" id="KW-0175">Coiled coil</keyword>